<proteinExistence type="predicted"/>
<dbReference type="RefSeq" id="WP_048312229.1">
    <property type="nucleotide sequence ID" value="NZ_CP119526.1"/>
</dbReference>
<dbReference type="PANTHER" id="PTHR43031">
    <property type="entry name" value="FAD-DEPENDENT OXIDOREDUCTASE"/>
    <property type="match status" value="1"/>
</dbReference>
<accession>A0A0J6FSK6</accession>
<dbReference type="SMART" id="SM00450">
    <property type="entry name" value="RHOD"/>
    <property type="match status" value="1"/>
</dbReference>
<dbReference type="Pfam" id="PF00581">
    <property type="entry name" value="Rhodanese"/>
    <property type="match status" value="1"/>
</dbReference>
<keyword evidence="3" id="KW-1185">Reference proteome</keyword>
<dbReference type="EMBL" id="LELK01000004">
    <property type="protein sequence ID" value="KMM37322.1"/>
    <property type="molecule type" value="Genomic_DNA"/>
</dbReference>
<sequence length="102" mass="11672">MSNEIKTVTPEEVQALLNQGKNVSLIDVREDEEVEEGIIPEATHIRLGTLPERLDEINKDEEHIMICRSGRRSERACEYLQEAGYEVKNMVGGMMKWEGKVK</sequence>
<feature type="domain" description="Rhodanese" evidence="1">
    <location>
        <begin position="19"/>
        <end position="102"/>
    </location>
</feature>
<dbReference type="InterPro" id="IPR001763">
    <property type="entry name" value="Rhodanese-like_dom"/>
</dbReference>
<dbReference type="PATRIC" id="fig|157733.3.peg.1245"/>
<dbReference type="Proteomes" id="UP000035996">
    <property type="component" value="Unassembled WGS sequence"/>
</dbReference>
<dbReference type="STRING" id="157733.AB986_15805"/>
<dbReference type="AlphaFoldDB" id="A0A0J6FSK6"/>
<dbReference type="PROSITE" id="PS50206">
    <property type="entry name" value="RHODANESE_3"/>
    <property type="match status" value="1"/>
</dbReference>
<gene>
    <name evidence="2" type="ORF">AB986_15805</name>
</gene>
<dbReference type="InterPro" id="IPR036873">
    <property type="entry name" value="Rhodanese-like_dom_sf"/>
</dbReference>
<dbReference type="OrthoDB" id="9800872at2"/>
<dbReference type="GO" id="GO:0016740">
    <property type="term" value="F:transferase activity"/>
    <property type="evidence" value="ECO:0007669"/>
    <property type="project" value="UniProtKB-KW"/>
</dbReference>
<dbReference type="Gene3D" id="3.40.250.10">
    <property type="entry name" value="Rhodanese-like domain"/>
    <property type="match status" value="1"/>
</dbReference>
<evidence type="ECO:0000313" key="2">
    <source>
        <dbReference type="EMBL" id="KMM37322.1"/>
    </source>
</evidence>
<evidence type="ECO:0000313" key="3">
    <source>
        <dbReference type="Proteomes" id="UP000035996"/>
    </source>
</evidence>
<reference evidence="2" key="1">
    <citation type="submission" date="2015-06" db="EMBL/GenBank/DDBJ databases">
        <authorList>
            <person name="Liu B."/>
            <person name="Wang J."/>
            <person name="Zhu Y."/>
            <person name="Liu G."/>
            <person name="Chen Q."/>
            <person name="Zheng C."/>
            <person name="Che J."/>
            <person name="Ge C."/>
            <person name="Shi H."/>
            <person name="Pan Z."/>
            <person name="Liu X."/>
        </authorList>
    </citation>
    <scope>NUCLEOTIDE SEQUENCE [LARGE SCALE GENOMIC DNA]</scope>
    <source>
        <strain evidence="2">DSM 16346</strain>
    </source>
</reference>
<organism evidence="2 3">
    <name type="scientific">Guptibacillus hwajinpoensis</name>
    <dbReference type="NCBI Taxonomy" id="208199"/>
    <lineage>
        <taxon>Bacteria</taxon>
        <taxon>Bacillati</taxon>
        <taxon>Bacillota</taxon>
        <taxon>Bacilli</taxon>
        <taxon>Bacillales</taxon>
        <taxon>Guptibacillaceae</taxon>
        <taxon>Guptibacillus</taxon>
    </lineage>
</organism>
<dbReference type="PANTHER" id="PTHR43031:SF17">
    <property type="entry name" value="SULFURTRANSFERASE YTWF-RELATED"/>
    <property type="match status" value="1"/>
</dbReference>
<dbReference type="CDD" id="cd00158">
    <property type="entry name" value="RHOD"/>
    <property type="match status" value="1"/>
</dbReference>
<dbReference type="InterPro" id="IPR050229">
    <property type="entry name" value="GlpE_sulfurtransferase"/>
</dbReference>
<dbReference type="SUPFAM" id="SSF52821">
    <property type="entry name" value="Rhodanese/Cell cycle control phosphatase"/>
    <property type="match status" value="1"/>
</dbReference>
<evidence type="ECO:0000259" key="1">
    <source>
        <dbReference type="PROSITE" id="PS50206"/>
    </source>
</evidence>
<protein>
    <submittedName>
        <fullName evidence="2">Sulfurtransferase</fullName>
    </submittedName>
</protein>
<comment type="caution">
    <text evidence="2">The sequence shown here is derived from an EMBL/GenBank/DDBJ whole genome shotgun (WGS) entry which is preliminary data.</text>
</comment>
<name>A0A0J6FSK6_9BACL</name>